<dbReference type="Gene3D" id="3.90.320.10">
    <property type="match status" value="1"/>
</dbReference>
<dbReference type="Proteomes" id="UP001055149">
    <property type="component" value="Unassembled WGS sequence"/>
</dbReference>
<dbReference type="EMBL" id="BQXH01000019">
    <property type="protein sequence ID" value="GKS82095.1"/>
    <property type="molecule type" value="Genomic_DNA"/>
</dbReference>
<dbReference type="RefSeq" id="WP_244056352.1">
    <property type="nucleotide sequence ID" value="NZ_BQXH01000019.1"/>
</dbReference>
<gene>
    <name evidence="15" type="primary">srmB_3</name>
    <name evidence="15" type="ORF">LPAF129_17810</name>
</gene>
<dbReference type="InterPro" id="IPR045028">
    <property type="entry name" value="DinG/Rad3-like"/>
</dbReference>
<accession>A0ABQ5JN38</accession>
<keyword evidence="7" id="KW-0067">ATP-binding</keyword>
<sequence>MTKKSVGIRQMVEFVLRSGDMVSSSTGSQNTAQEGARIHRKLQRDWGKTTKNEVYLKHEFQTAHSTWLLHGRADALHLSGDSYDEVREIKTSAVPFEELSQNTLTLYFGQAKVYAHLLMDQLGLDHLQVSLYYFQTTTEKLTIKSIDYSRLEAADFFDSLLDEFSWWVDFKDELAHKRNVSSQDLQFPFAAYRKNQHELSAAVYKTIYAHKRLFVEAPTGTGKTISTLFPAIKAFGTELTERIFYLTAKQSTRMVAEESCALLEKHGLVMHSITLTAKDQITFAAEKDLAETENPYLLGYYDRIKPAIKDILTNETLLTRPVIEKYAEKHQVDPFEFSLDVSLFCDTIICDYNYLFDPQVYLQRFFSDKDPSNVFLIDEAHNLVSRSRSMYTKEISSKDLADLEQLCASHLSAGNRLLEQLAHLQAEFTTLKGPMQNFQQDNLVIAEEFEGFKNQLMRLCDFLLEWLTENPEADFRTEVLDFFFKCRSYLKISEFYGPQFRTKLTFDRSSSDLTIKIFCLDPSELIDQQLNLGGGSILFSATLSPLPYYQEILGGTENSLAYRLPSPFSPNNLALLIPAYLQTTYKQRAANQAGIVNAIHLMVAAKTGNYLVFLPSYSYLDQIATAYQTAYPAQKTICQTGEMDAVSRSEFLANFSADLDEPVVGFAVLGGIFSEGIDLKGERLSGVAIISVGLPPATPELDALKDYYDQQEQAGFQYAYQLPGINNVFQAAGRVIRGENDQGVVLLVDARFNQSRYTRFYPPHWSNYRAVYQPEQLAEQLEEFWKNHRTERGA</sequence>
<evidence type="ECO:0000256" key="13">
    <source>
        <dbReference type="ARBA" id="ARBA00038058"/>
    </source>
</evidence>
<evidence type="ECO:0000313" key="15">
    <source>
        <dbReference type="EMBL" id="GKS82095.1"/>
    </source>
</evidence>
<dbReference type="Pfam" id="PF13307">
    <property type="entry name" value="Helicase_C_2"/>
    <property type="match status" value="1"/>
</dbReference>
<evidence type="ECO:0000256" key="11">
    <source>
        <dbReference type="ARBA" id="ARBA00023204"/>
    </source>
</evidence>
<evidence type="ECO:0000256" key="12">
    <source>
        <dbReference type="ARBA" id="ARBA00023235"/>
    </source>
</evidence>
<evidence type="ECO:0000256" key="3">
    <source>
        <dbReference type="ARBA" id="ARBA00022741"/>
    </source>
</evidence>
<dbReference type="InterPro" id="IPR011604">
    <property type="entry name" value="PDDEXK-like_dom_sf"/>
</dbReference>
<keyword evidence="16" id="KW-1185">Reference proteome</keyword>
<keyword evidence="11" id="KW-0234">DNA repair</keyword>
<evidence type="ECO:0000256" key="8">
    <source>
        <dbReference type="ARBA" id="ARBA00023004"/>
    </source>
</evidence>
<dbReference type="SMART" id="SM00488">
    <property type="entry name" value="DEXDc2"/>
    <property type="match status" value="1"/>
</dbReference>
<organism evidence="15 16">
    <name type="scientific">Ligilactobacillus pabuli</name>
    <dbReference type="NCBI Taxonomy" id="2886039"/>
    <lineage>
        <taxon>Bacteria</taxon>
        <taxon>Bacillati</taxon>
        <taxon>Bacillota</taxon>
        <taxon>Bacilli</taxon>
        <taxon>Lactobacillales</taxon>
        <taxon>Lactobacillaceae</taxon>
        <taxon>Ligilactobacillus</taxon>
    </lineage>
</organism>
<dbReference type="InterPro" id="IPR010614">
    <property type="entry name" value="RAD3-like_helicase_DEAD"/>
</dbReference>
<comment type="similarity">
    <text evidence="13">Belongs to the helicase family. DinG subfamily.</text>
</comment>
<dbReference type="PROSITE" id="PS51193">
    <property type="entry name" value="HELICASE_ATP_BIND_2"/>
    <property type="match status" value="1"/>
</dbReference>
<dbReference type="InterPro" id="IPR027417">
    <property type="entry name" value="P-loop_NTPase"/>
</dbReference>
<dbReference type="PANTHER" id="PTHR11472">
    <property type="entry name" value="DNA REPAIR DEAD HELICASE RAD3/XP-D SUBFAMILY MEMBER"/>
    <property type="match status" value="1"/>
</dbReference>
<dbReference type="SUPFAM" id="SSF52540">
    <property type="entry name" value="P-loop containing nucleoside triphosphate hydrolases"/>
    <property type="match status" value="1"/>
</dbReference>
<evidence type="ECO:0000256" key="2">
    <source>
        <dbReference type="ARBA" id="ARBA00022723"/>
    </source>
</evidence>
<proteinExistence type="inferred from homology"/>
<dbReference type="InterPro" id="IPR006554">
    <property type="entry name" value="Helicase-like_DEXD_c2"/>
</dbReference>
<feature type="domain" description="Helicase ATP-binding" evidence="14">
    <location>
        <begin position="182"/>
        <end position="441"/>
    </location>
</feature>
<dbReference type="Gene3D" id="1.10.30.20">
    <property type="entry name" value="Bacterial XPD DNA helicase, FeS cluster domain"/>
    <property type="match status" value="1"/>
</dbReference>
<keyword evidence="10" id="KW-0238">DNA-binding</keyword>
<dbReference type="PANTHER" id="PTHR11472:SF34">
    <property type="entry name" value="REGULATOR OF TELOMERE ELONGATION HELICASE 1"/>
    <property type="match status" value="1"/>
</dbReference>
<dbReference type="InterPro" id="IPR042493">
    <property type="entry name" value="XPD_DNA_FeS"/>
</dbReference>
<keyword evidence="6 15" id="KW-0347">Helicase</keyword>
<reference evidence="15" key="1">
    <citation type="journal article" date="2022" name="Int. J. Syst. Evol. Microbiol.">
        <title>A novel species of lactic acid bacteria, Ligilactobacillus pabuli sp. nov., isolated from alfalfa silage.</title>
        <authorList>
            <person name="Tohno M."/>
            <person name="Tanizawa Y."/>
            <person name="Sawada H."/>
            <person name="Sakamoto M."/>
            <person name="Ohkuma M."/>
            <person name="Kobayashi H."/>
        </authorList>
    </citation>
    <scope>NUCLEOTIDE SEQUENCE</scope>
    <source>
        <strain evidence="15">AF129</strain>
    </source>
</reference>
<evidence type="ECO:0000256" key="1">
    <source>
        <dbReference type="ARBA" id="ARBA00022485"/>
    </source>
</evidence>
<dbReference type="Gene3D" id="1.10.275.40">
    <property type="match status" value="1"/>
</dbReference>
<protein>
    <submittedName>
        <fullName evidence="15">ATP-dependent helicase</fullName>
    </submittedName>
</protein>
<dbReference type="Gene3D" id="3.40.50.300">
    <property type="entry name" value="P-loop containing nucleotide triphosphate hydrolases"/>
    <property type="match status" value="2"/>
</dbReference>
<keyword evidence="12" id="KW-0413">Isomerase</keyword>
<keyword evidence="1" id="KW-0004">4Fe-4S</keyword>
<keyword evidence="9" id="KW-0411">Iron-sulfur</keyword>
<evidence type="ECO:0000259" key="14">
    <source>
        <dbReference type="PROSITE" id="PS51193"/>
    </source>
</evidence>
<dbReference type="Pfam" id="PF06733">
    <property type="entry name" value="DEAD_2"/>
    <property type="match status" value="1"/>
</dbReference>
<evidence type="ECO:0000256" key="7">
    <source>
        <dbReference type="ARBA" id="ARBA00022840"/>
    </source>
</evidence>
<comment type="caution">
    <text evidence="15">The sequence shown here is derived from an EMBL/GenBank/DDBJ whole genome shotgun (WGS) entry which is preliminary data.</text>
</comment>
<evidence type="ECO:0000256" key="9">
    <source>
        <dbReference type="ARBA" id="ARBA00023014"/>
    </source>
</evidence>
<dbReference type="InterPro" id="IPR014013">
    <property type="entry name" value="Helic_SF1/SF2_ATP-bd_DinG/Rad3"/>
</dbReference>
<keyword evidence="8" id="KW-0408">Iron</keyword>
<dbReference type="GO" id="GO:0004386">
    <property type="term" value="F:helicase activity"/>
    <property type="evidence" value="ECO:0007669"/>
    <property type="project" value="UniProtKB-KW"/>
</dbReference>
<evidence type="ECO:0000256" key="5">
    <source>
        <dbReference type="ARBA" id="ARBA00022801"/>
    </source>
</evidence>
<evidence type="ECO:0000256" key="10">
    <source>
        <dbReference type="ARBA" id="ARBA00023125"/>
    </source>
</evidence>
<dbReference type="SMART" id="SM00491">
    <property type="entry name" value="HELICc2"/>
    <property type="match status" value="1"/>
</dbReference>
<keyword evidence="2" id="KW-0479">Metal-binding</keyword>
<keyword evidence="4" id="KW-0227">DNA damage</keyword>
<keyword evidence="5" id="KW-0378">Hydrolase</keyword>
<evidence type="ECO:0000313" key="16">
    <source>
        <dbReference type="Proteomes" id="UP001055149"/>
    </source>
</evidence>
<keyword evidence="3" id="KW-0547">Nucleotide-binding</keyword>
<evidence type="ECO:0000256" key="6">
    <source>
        <dbReference type="ARBA" id="ARBA00022806"/>
    </source>
</evidence>
<name>A0ABQ5JN38_9LACO</name>
<dbReference type="InterPro" id="IPR006555">
    <property type="entry name" value="ATP-dep_Helicase_C"/>
</dbReference>
<evidence type="ECO:0000256" key="4">
    <source>
        <dbReference type="ARBA" id="ARBA00022763"/>
    </source>
</evidence>